<keyword evidence="5" id="KW-0325">Glycoprotein</keyword>
<dbReference type="PROSITE" id="PS50850">
    <property type="entry name" value="MFS"/>
    <property type="match status" value="1"/>
</dbReference>
<evidence type="ECO:0000313" key="8">
    <source>
        <dbReference type="EMBL" id="JAB55811.1"/>
    </source>
</evidence>
<feature type="transmembrane region" description="Helical" evidence="6">
    <location>
        <begin position="452"/>
        <end position="472"/>
    </location>
</feature>
<dbReference type="PROSITE" id="PS00217">
    <property type="entry name" value="SUGAR_TRANSPORT_2"/>
    <property type="match status" value="1"/>
</dbReference>
<evidence type="ECO:0000259" key="7">
    <source>
        <dbReference type="PROSITE" id="PS50850"/>
    </source>
</evidence>
<dbReference type="InterPro" id="IPR003663">
    <property type="entry name" value="Sugar/inositol_transpt"/>
</dbReference>
<dbReference type="InterPro" id="IPR036259">
    <property type="entry name" value="MFS_trans_sf"/>
</dbReference>
<dbReference type="Pfam" id="PF00083">
    <property type="entry name" value="Sugar_tr"/>
    <property type="match status" value="1"/>
</dbReference>
<dbReference type="InterPro" id="IPR005829">
    <property type="entry name" value="Sugar_transporter_CS"/>
</dbReference>
<feature type="transmembrane region" description="Helical" evidence="6">
    <location>
        <begin position="196"/>
        <end position="217"/>
    </location>
</feature>
<feature type="transmembrane region" description="Helical" evidence="6">
    <location>
        <begin position="138"/>
        <end position="159"/>
    </location>
</feature>
<dbReference type="FunFam" id="1.20.1250.20:FF:000249">
    <property type="entry name" value="facilitated trehalose transporter Tret1"/>
    <property type="match status" value="1"/>
</dbReference>
<dbReference type="InterPro" id="IPR050549">
    <property type="entry name" value="MFS_Trehalose_Transporter"/>
</dbReference>
<proteinExistence type="evidence at transcript level"/>
<dbReference type="Gene3D" id="1.20.1250.20">
    <property type="entry name" value="MFS general substrate transporter like domains"/>
    <property type="match status" value="1"/>
</dbReference>
<dbReference type="PRINTS" id="PR00171">
    <property type="entry name" value="SUGRTRNSPORT"/>
</dbReference>
<evidence type="ECO:0000256" key="5">
    <source>
        <dbReference type="ARBA" id="ARBA00023180"/>
    </source>
</evidence>
<reference evidence="8" key="1">
    <citation type="journal article" date="2014" name="Insect Biochem. Mol. Biol.">
        <title>An insight into the sialome of the frog biting fly, Corethrella appendiculata.</title>
        <authorList>
            <person name="Ribeiro J.M.C."/>
            <person name="Chagas A.C."/>
            <person name="Pham V.M."/>
            <person name="Lounibos L.P."/>
            <person name="Calvo E."/>
        </authorList>
    </citation>
    <scope>NUCLEOTIDE SEQUENCE</scope>
    <source>
        <tissue evidence="8">Salivary glands</tissue>
    </source>
</reference>
<dbReference type="EMBL" id="GANO01004060">
    <property type="protein sequence ID" value="JAB55811.1"/>
    <property type="molecule type" value="mRNA"/>
</dbReference>
<evidence type="ECO:0000256" key="3">
    <source>
        <dbReference type="ARBA" id="ARBA00022989"/>
    </source>
</evidence>
<protein>
    <submittedName>
        <fullName evidence="8">Putative transmembrane transport</fullName>
    </submittedName>
</protein>
<dbReference type="PANTHER" id="PTHR48021:SF39">
    <property type="entry name" value="MAJOR FACILITATOR SUPERFAMILY (MFS) PROFILE DOMAIN-CONTAINING PROTEIN"/>
    <property type="match status" value="1"/>
</dbReference>
<feature type="transmembrane region" description="Helical" evidence="6">
    <location>
        <begin position="478"/>
        <end position="502"/>
    </location>
</feature>
<feature type="transmembrane region" description="Helical" evidence="6">
    <location>
        <begin position="46"/>
        <end position="66"/>
    </location>
</feature>
<feature type="transmembrane region" description="Helical" evidence="6">
    <location>
        <begin position="368"/>
        <end position="386"/>
    </location>
</feature>
<accession>U5EU35</accession>
<feature type="transmembrane region" description="Helical" evidence="6">
    <location>
        <begin position="115"/>
        <end position="132"/>
    </location>
</feature>
<dbReference type="PANTHER" id="PTHR48021">
    <property type="match status" value="1"/>
</dbReference>
<feature type="transmembrane region" description="Helical" evidence="6">
    <location>
        <begin position="338"/>
        <end position="361"/>
    </location>
</feature>
<dbReference type="SUPFAM" id="SSF103473">
    <property type="entry name" value="MFS general substrate transporter"/>
    <property type="match status" value="1"/>
</dbReference>
<feature type="transmembrane region" description="Helical" evidence="6">
    <location>
        <begin position="171"/>
        <end position="190"/>
    </location>
</feature>
<evidence type="ECO:0000256" key="2">
    <source>
        <dbReference type="ARBA" id="ARBA00022692"/>
    </source>
</evidence>
<dbReference type="InterPro" id="IPR020846">
    <property type="entry name" value="MFS_dom"/>
</dbReference>
<keyword evidence="4 6" id="KW-0472">Membrane</keyword>
<sequence>MGKSTYSINEMNSNKFVVEDGLPLAREAGKFRTVLPQILASTAKNLLLLDLGLAVAFPTIVIPVLTGLKNRDENETLTFTPVQASWFGSVAYICQPIGSILSGIVLEPLGRKRSMILVNIPHIIGWFMLHFASTLEEIYFAAVLLGLGVGFMEAPIVTYVGEICQPSIRGILTSCAGVAVQLGFTLVYFIGTVATWRTTAAICASVPLITMIAICFVPETPLWLLSRNRTDEALKSLQWLRGWVSPTAVDKEFKEMQRYNENSSKCILCQKSKVPVKCNHPPPSEFQKFKELLRKRTMKPFILVMVYFGFCQFSGLPAMRPFLVQIFQAYNLPIDASWATVIVGFLSLIANIVCMTLIKFVGKRKLSLFSMVLTSLSCICLSFYAFNILPRGWTSFDKHTVTEFQANLSDDGLNYIPMILFFVLAFATAVGIAPVPWILLSEVFPFKSRSMASGITAALNYILTFITTKMYFNLETSLSLSGVILLYGIIGAFGVLFIYFYLPETEKRTLEEIEIYFSDNKRKLTDIKIKRDTTTLPAHHQMTISTIQNGIQNDAFSES</sequence>
<evidence type="ECO:0000256" key="6">
    <source>
        <dbReference type="SAM" id="Phobius"/>
    </source>
</evidence>
<feature type="domain" description="Major facilitator superfamily (MFS) profile" evidence="7">
    <location>
        <begin position="38"/>
        <end position="506"/>
    </location>
</feature>
<dbReference type="AlphaFoldDB" id="U5EU35"/>
<evidence type="ECO:0000256" key="1">
    <source>
        <dbReference type="ARBA" id="ARBA00004141"/>
    </source>
</evidence>
<dbReference type="GO" id="GO:0016020">
    <property type="term" value="C:membrane"/>
    <property type="evidence" value="ECO:0007669"/>
    <property type="project" value="UniProtKB-SubCell"/>
</dbReference>
<dbReference type="GO" id="GO:0022857">
    <property type="term" value="F:transmembrane transporter activity"/>
    <property type="evidence" value="ECO:0007669"/>
    <property type="project" value="InterPro"/>
</dbReference>
<name>U5EU35_9DIPT</name>
<comment type="subcellular location">
    <subcellularLocation>
        <location evidence="1">Membrane</location>
        <topology evidence="1">Multi-pass membrane protein</topology>
    </subcellularLocation>
</comment>
<evidence type="ECO:0000256" key="4">
    <source>
        <dbReference type="ARBA" id="ARBA00023136"/>
    </source>
</evidence>
<dbReference type="InterPro" id="IPR005828">
    <property type="entry name" value="MFS_sugar_transport-like"/>
</dbReference>
<feature type="transmembrane region" description="Helical" evidence="6">
    <location>
        <begin position="300"/>
        <end position="318"/>
    </location>
</feature>
<feature type="transmembrane region" description="Helical" evidence="6">
    <location>
        <begin position="86"/>
        <end position="106"/>
    </location>
</feature>
<keyword evidence="3 6" id="KW-1133">Transmembrane helix</keyword>
<feature type="transmembrane region" description="Helical" evidence="6">
    <location>
        <begin position="415"/>
        <end position="440"/>
    </location>
</feature>
<organism evidence="8">
    <name type="scientific">Corethrella appendiculata</name>
    <dbReference type="NCBI Taxonomy" id="1370023"/>
    <lineage>
        <taxon>Eukaryota</taxon>
        <taxon>Metazoa</taxon>
        <taxon>Ecdysozoa</taxon>
        <taxon>Arthropoda</taxon>
        <taxon>Hexapoda</taxon>
        <taxon>Insecta</taxon>
        <taxon>Pterygota</taxon>
        <taxon>Neoptera</taxon>
        <taxon>Endopterygota</taxon>
        <taxon>Diptera</taxon>
        <taxon>Nematocera</taxon>
        <taxon>Culicoidea</taxon>
        <taxon>Chaoboridae</taxon>
        <taxon>Corethrella</taxon>
    </lineage>
</organism>
<keyword evidence="2 6" id="KW-0812">Transmembrane</keyword>